<accession>A0A2R3ITU8</accession>
<dbReference type="EMBL" id="CP027169">
    <property type="protein sequence ID" value="AVK05339.1"/>
    <property type="molecule type" value="Genomic_DNA"/>
</dbReference>
<keyword evidence="3" id="KW-1185">Reference proteome</keyword>
<evidence type="ECO:0000256" key="1">
    <source>
        <dbReference type="SAM" id="MobiDB-lite"/>
    </source>
</evidence>
<organism evidence="2 3">
    <name type="scientific">Pseudomonas paraeruginosa</name>
    <dbReference type="NCBI Taxonomy" id="2994495"/>
    <lineage>
        <taxon>Bacteria</taxon>
        <taxon>Pseudomonadati</taxon>
        <taxon>Pseudomonadota</taxon>
        <taxon>Gammaproteobacteria</taxon>
        <taxon>Pseudomonadales</taxon>
        <taxon>Pseudomonadaceae</taxon>
        <taxon>Pseudomonas</taxon>
    </lineage>
</organism>
<gene>
    <name evidence="2" type="ORF">CSB93_0776</name>
</gene>
<dbReference type="AlphaFoldDB" id="A0A2R3ITU8"/>
<protein>
    <submittedName>
        <fullName evidence="2">Uncharacterized protein</fullName>
    </submittedName>
</protein>
<name>A0A2R3ITU8_9PSED</name>
<evidence type="ECO:0000313" key="3">
    <source>
        <dbReference type="Proteomes" id="UP000238390"/>
    </source>
</evidence>
<sequence>MLHDFQCFGTGFRFAPASRVFRPRTGDGPSPRADVRQHARRATGDPGHPAGFHTLETA</sequence>
<evidence type="ECO:0000313" key="2">
    <source>
        <dbReference type="EMBL" id="AVK05339.1"/>
    </source>
</evidence>
<reference evidence="2 3" key="1">
    <citation type="submission" date="2018-02" db="EMBL/GenBank/DDBJ databases">
        <title>FDA/CDC Antimicrobial Resistant Isolate Bank Genome Sequencing.</title>
        <authorList>
            <person name="Benahmed F.H."/>
            <person name="Lutgring J.D."/>
            <person name="Yoo B."/>
            <person name="Machado M."/>
            <person name="Brown A."/>
            <person name="McAllister G."/>
            <person name="Perry A."/>
            <person name="Halpin A.L."/>
            <person name="Vavikolanu K."/>
            <person name="Ott S."/>
            <person name="Zhao X."/>
            <person name="Tallon L.J."/>
            <person name="Sadzewicz L."/>
            <person name="Aluvathingal J."/>
            <person name="Nadendla S."/>
            <person name="Voskania-kordi A."/>
            <person name="Simonyan V."/>
            <person name="Patel J."/>
            <person name="Shawar R.M."/>
        </authorList>
    </citation>
    <scope>NUCLEOTIDE SEQUENCE [LARGE SCALE GENOMIC DNA]</scope>
    <source>
        <strain evidence="2 3">AR_0356</strain>
    </source>
</reference>
<feature type="region of interest" description="Disordered" evidence="1">
    <location>
        <begin position="20"/>
        <end position="58"/>
    </location>
</feature>
<proteinExistence type="predicted"/>
<dbReference type="Proteomes" id="UP000238390">
    <property type="component" value="Chromosome"/>
</dbReference>